<comment type="similarity">
    <text evidence="1">Belongs to the universal stress protein A family.</text>
</comment>
<dbReference type="PANTHER" id="PTHR46268">
    <property type="entry name" value="STRESS RESPONSE PROTEIN NHAX"/>
    <property type="match status" value="1"/>
</dbReference>
<dbReference type="InterPro" id="IPR006015">
    <property type="entry name" value="Universal_stress_UspA"/>
</dbReference>
<sequence>MKNILVATDFSENCFNALKYSVKLFQEFRCTFYILHVNPLSTYTNTVNKTSKIPSETRANEGALEDSREQLRSLVKKIGAMFPNRNHTYVPIAIHDYFVDAIKREVINRNIDLIVMGCKGITGINEVAIGTNTSDVITKVKCSLLAVPEKACYSTLKEIAFPTDYHLGYEINVLENLLGIAQINKSALRIVNFSKNKDPLSEEQLTNKEFLADYFKDLEHDFYYLTGSKLETAIESFAETKEIDMIAMVAKNLNFLQRILFKPAVEEISYHIKLPFLVLHEKLPSNMRWPALSRPSQLAH</sequence>
<dbReference type="InterPro" id="IPR014729">
    <property type="entry name" value="Rossmann-like_a/b/a_fold"/>
</dbReference>
<organism evidence="3 4">
    <name type="scientific">Arenibacter certesii</name>
    <dbReference type="NCBI Taxonomy" id="228955"/>
    <lineage>
        <taxon>Bacteria</taxon>
        <taxon>Pseudomonadati</taxon>
        <taxon>Bacteroidota</taxon>
        <taxon>Flavobacteriia</taxon>
        <taxon>Flavobacteriales</taxon>
        <taxon>Flavobacteriaceae</taxon>
        <taxon>Arenibacter</taxon>
    </lineage>
</organism>
<dbReference type="AlphaFoldDB" id="A0A918ITP9"/>
<reference evidence="3" key="2">
    <citation type="submission" date="2020-09" db="EMBL/GenBank/DDBJ databases">
        <authorList>
            <person name="Sun Q."/>
            <person name="Kim S."/>
        </authorList>
    </citation>
    <scope>NUCLEOTIDE SEQUENCE</scope>
    <source>
        <strain evidence="3">KCTC 12113</strain>
    </source>
</reference>
<dbReference type="Proteomes" id="UP000634668">
    <property type="component" value="Unassembled WGS sequence"/>
</dbReference>
<gene>
    <name evidence="3" type="primary">uspA</name>
    <name evidence="3" type="ORF">GCM10007383_13300</name>
</gene>
<comment type="caution">
    <text evidence="3">The sequence shown here is derived from an EMBL/GenBank/DDBJ whole genome shotgun (WGS) entry which is preliminary data.</text>
</comment>
<dbReference type="PANTHER" id="PTHR46268:SF6">
    <property type="entry name" value="UNIVERSAL STRESS PROTEIN UP12"/>
    <property type="match status" value="1"/>
</dbReference>
<proteinExistence type="inferred from homology"/>
<evidence type="ECO:0000259" key="2">
    <source>
        <dbReference type="Pfam" id="PF00582"/>
    </source>
</evidence>
<evidence type="ECO:0000256" key="1">
    <source>
        <dbReference type="ARBA" id="ARBA00008791"/>
    </source>
</evidence>
<evidence type="ECO:0000313" key="4">
    <source>
        <dbReference type="Proteomes" id="UP000634668"/>
    </source>
</evidence>
<dbReference type="InterPro" id="IPR006016">
    <property type="entry name" value="UspA"/>
</dbReference>
<feature type="domain" description="UspA" evidence="2">
    <location>
        <begin position="1"/>
        <end position="148"/>
    </location>
</feature>
<dbReference type="PRINTS" id="PR01438">
    <property type="entry name" value="UNVRSLSTRESS"/>
</dbReference>
<accession>A0A918ITP9</accession>
<dbReference type="CDD" id="cd00293">
    <property type="entry name" value="USP-like"/>
    <property type="match status" value="1"/>
</dbReference>
<dbReference type="Pfam" id="PF00582">
    <property type="entry name" value="Usp"/>
    <property type="match status" value="1"/>
</dbReference>
<dbReference type="EMBL" id="BMWP01000007">
    <property type="protein sequence ID" value="GGW29420.1"/>
    <property type="molecule type" value="Genomic_DNA"/>
</dbReference>
<evidence type="ECO:0000313" key="3">
    <source>
        <dbReference type="EMBL" id="GGW29420.1"/>
    </source>
</evidence>
<keyword evidence="4" id="KW-1185">Reference proteome</keyword>
<dbReference type="RefSeq" id="WP_051315517.1">
    <property type="nucleotide sequence ID" value="NZ_BMWP01000007.1"/>
</dbReference>
<protein>
    <submittedName>
        <fullName evidence="3">Universal stress protein UspA</fullName>
    </submittedName>
</protein>
<name>A0A918ITP9_9FLAO</name>
<reference evidence="3" key="1">
    <citation type="journal article" date="2014" name="Int. J. Syst. Evol. Microbiol.">
        <title>Complete genome sequence of Corynebacterium casei LMG S-19264T (=DSM 44701T), isolated from a smear-ripened cheese.</title>
        <authorList>
            <consortium name="US DOE Joint Genome Institute (JGI-PGF)"/>
            <person name="Walter F."/>
            <person name="Albersmeier A."/>
            <person name="Kalinowski J."/>
            <person name="Ruckert C."/>
        </authorList>
    </citation>
    <scope>NUCLEOTIDE SEQUENCE</scope>
    <source>
        <strain evidence="3">KCTC 12113</strain>
    </source>
</reference>
<dbReference type="SUPFAM" id="SSF52402">
    <property type="entry name" value="Adenine nucleotide alpha hydrolases-like"/>
    <property type="match status" value="2"/>
</dbReference>
<dbReference type="Gene3D" id="3.40.50.620">
    <property type="entry name" value="HUPs"/>
    <property type="match status" value="2"/>
</dbReference>